<evidence type="ECO:0000256" key="4">
    <source>
        <dbReference type="ARBA" id="ARBA00022475"/>
    </source>
</evidence>
<reference evidence="14 15" key="1">
    <citation type="submission" date="2024-02" db="EMBL/GenBank/DDBJ databases">
        <title>Bacteria isolated from the canopy kelp, Nereocystis luetkeana.</title>
        <authorList>
            <person name="Pfister C.A."/>
            <person name="Younker I.T."/>
            <person name="Light S.H."/>
        </authorList>
    </citation>
    <scope>NUCLEOTIDE SEQUENCE [LARGE SCALE GENOMIC DNA]</scope>
    <source>
        <strain evidence="14 15">TI.1.05</strain>
    </source>
</reference>
<evidence type="ECO:0000256" key="2">
    <source>
        <dbReference type="ARBA" id="ARBA00009477"/>
    </source>
</evidence>
<gene>
    <name evidence="14" type="ORF">V6256_05820</name>
</gene>
<keyword evidence="9" id="KW-1133">Transmembrane helix</keyword>
<proteinExistence type="inferred from homology"/>
<dbReference type="InterPro" id="IPR058627">
    <property type="entry name" value="MdtA-like_C"/>
</dbReference>
<evidence type="ECO:0000259" key="11">
    <source>
        <dbReference type="Pfam" id="PF25917"/>
    </source>
</evidence>
<keyword evidence="7 9" id="KW-0472">Membrane</keyword>
<comment type="subcellular location">
    <subcellularLocation>
        <location evidence="1">Cell membrane</location>
    </subcellularLocation>
</comment>
<evidence type="ECO:0000256" key="5">
    <source>
        <dbReference type="ARBA" id="ARBA00022519"/>
    </source>
</evidence>
<dbReference type="Pfam" id="PF25917">
    <property type="entry name" value="BSH_RND"/>
    <property type="match status" value="1"/>
</dbReference>
<dbReference type="Gene3D" id="2.40.30.170">
    <property type="match status" value="1"/>
</dbReference>
<keyword evidence="3" id="KW-0813">Transport</keyword>
<dbReference type="Gene3D" id="2.40.420.20">
    <property type="match status" value="1"/>
</dbReference>
<dbReference type="Gene3D" id="2.40.50.100">
    <property type="match status" value="1"/>
</dbReference>
<feature type="domain" description="Multidrug resistance protein MdtA-like alpha-helical hairpin" evidence="10">
    <location>
        <begin position="111"/>
        <end position="184"/>
    </location>
</feature>
<evidence type="ECO:0000256" key="8">
    <source>
        <dbReference type="SAM" id="Coils"/>
    </source>
</evidence>
<organism evidence="14 15">
    <name type="scientific">Psychromonas aquatilis</name>
    <dbReference type="NCBI Taxonomy" id="2005072"/>
    <lineage>
        <taxon>Bacteria</taxon>
        <taxon>Pseudomonadati</taxon>
        <taxon>Pseudomonadota</taxon>
        <taxon>Gammaproteobacteria</taxon>
        <taxon>Alteromonadales</taxon>
        <taxon>Psychromonadaceae</taxon>
        <taxon>Psychromonas</taxon>
    </lineage>
</organism>
<protein>
    <submittedName>
        <fullName evidence="14">Efflux RND transporter periplasmic adaptor subunit</fullName>
    </submittedName>
</protein>
<dbReference type="RefSeq" id="WP_341597131.1">
    <property type="nucleotide sequence ID" value="NZ_JBAKAZ010000015.1"/>
</dbReference>
<dbReference type="EMBL" id="JBAKAZ010000015">
    <property type="protein sequence ID" value="MEL0629119.1"/>
    <property type="molecule type" value="Genomic_DNA"/>
</dbReference>
<dbReference type="NCBIfam" id="TIGR01730">
    <property type="entry name" value="RND_mfp"/>
    <property type="match status" value="1"/>
</dbReference>
<dbReference type="Gene3D" id="6.10.140.1990">
    <property type="match status" value="1"/>
</dbReference>
<comment type="similarity">
    <text evidence="2">Belongs to the membrane fusion protein (MFP) (TC 8.A.1) family.</text>
</comment>
<evidence type="ECO:0000256" key="1">
    <source>
        <dbReference type="ARBA" id="ARBA00004236"/>
    </source>
</evidence>
<evidence type="ECO:0000256" key="3">
    <source>
        <dbReference type="ARBA" id="ARBA00022448"/>
    </source>
</evidence>
<dbReference type="SUPFAM" id="SSF111369">
    <property type="entry name" value="HlyD-like secretion proteins"/>
    <property type="match status" value="1"/>
</dbReference>
<keyword evidence="9" id="KW-0812">Transmembrane</keyword>
<feature type="transmembrane region" description="Helical" evidence="9">
    <location>
        <begin position="7"/>
        <end position="27"/>
    </location>
</feature>
<dbReference type="Pfam" id="PF25944">
    <property type="entry name" value="Beta-barrel_RND"/>
    <property type="match status" value="1"/>
</dbReference>
<keyword evidence="5" id="KW-0997">Cell inner membrane</keyword>
<keyword evidence="15" id="KW-1185">Reference proteome</keyword>
<evidence type="ECO:0000259" key="13">
    <source>
        <dbReference type="Pfam" id="PF25967"/>
    </source>
</evidence>
<evidence type="ECO:0000313" key="14">
    <source>
        <dbReference type="EMBL" id="MEL0629119.1"/>
    </source>
</evidence>
<dbReference type="InterPro" id="IPR030190">
    <property type="entry name" value="MacA_alpha-hairpin_sf"/>
</dbReference>
<name>A0ABU9GP62_9GAMM</name>
<evidence type="ECO:0000259" key="10">
    <source>
        <dbReference type="Pfam" id="PF25876"/>
    </source>
</evidence>
<feature type="domain" description="Multidrug resistance protein MdtA-like barrel-sandwich hybrid" evidence="11">
    <location>
        <begin position="61"/>
        <end position="215"/>
    </location>
</feature>
<evidence type="ECO:0000256" key="7">
    <source>
        <dbReference type="ARBA" id="ARBA00023136"/>
    </source>
</evidence>
<accession>A0ABU9GP62</accession>
<evidence type="ECO:0000259" key="12">
    <source>
        <dbReference type="Pfam" id="PF25944"/>
    </source>
</evidence>
<dbReference type="InterPro" id="IPR058625">
    <property type="entry name" value="MdtA-like_BSH"/>
</dbReference>
<feature type="domain" description="Multidrug resistance protein MdtA-like beta-barrel" evidence="12">
    <location>
        <begin position="223"/>
        <end position="310"/>
    </location>
</feature>
<evidence type="ECO:0000256" key="9">
    <source>
        <dbReference type="SAM" id="Phobius"/>
    </source>
</evidence>
<dbReference type="Proteomes" id="UP001369082">
    <property type="component" value="Unassembled WGS sequence"/>
</dbReference>
<dbReference type="InterPro" id="IPR058626">
    <property type="entry name" value="MdtA-like_b-barrel"/>
</dbReference>
<sequence>MKKTTKKILLIVVIIAILITACVFYFMNTKAPEQGYETQPVKQGNIENSVLAIGMLQASKLVSVGSQASGQVLNLPVPLGGEVKKGDLIAEIDNLTQKNDLAAAKASLTITNAQYKAKQAQITQAKKAFQRQQSMLKDNASSKEDYETAEAELAVYEAELEQLKAQKIQNELSIASAELDLGYTIIKAPIDGTLVYNSVEVGQTVNASQTTPTLVELADLSKMTVQAKISEADVINTVPGQTVYFTILGQPNKRYSAVLRAIEPGPTSMDGDDSDMESSDSDAIYYNGLFEVDNPDGVLRIGMTAQVSIILSEAEDVLLIPSQALQKMPSRDSSIRYQVPILEEGEVQYKKVKIGISNNIYTEVTEGLEEGDQIVVGSAAANLPTRTRKSRSPMGF</sequence>
<dbReference type="InterPro" id="IPR006143">
    <property type="entry name" value="RND_pump_MFP"/>
</dbReference>
<dbReference type="Pfam" id="PF25967">
    <property type="entry name" value="RND-MFP_C"/>
    <property type="match status" value="1"/>
</dbReference>
<feature type="domain" description="Multidrug resistance protein MdtA-like C-terminal permuted SH3" evidence="13">
    <location>
        <begin position="316"/>
        <end position="377"/>
    </location>
</feature>
<comment type="caution">
    <text evidence="14">The sequence shown here is derived from an EMBL/GenBank/DDBJ whole genome shotgun (WGS) entry which is preliminary data.</text>
</comment>
<keyword evidence="4" id="KW-1003">Cell membrane</keyword>
<dbReference type="Pfam" id="PF25876">
    <property type="entry name" value="HH_MFP_RND"/>
    <property type="match status" value="1"/>
</dbReference>
<evidence type="ECO:0000256" key="6">
    <source>
        <dbReference type="ARBA" id="ARBA00023054"/>
    </source>
</evidence>
<dbReference type="PANTHER" id="PTHR30469">
    <property type="entry name" value="MULTIDRUG RESISTANCE PROTEIN MDTA"/>
    <property type="match status" value="1"/>
</dbReference>
<evidence type="ECO:0000313" key="15">
    <source>
        <dbReference type="Proteomes" id="UP001369082"/>
    </source>
</evidence>
<dbReference type="InterPro" id="IPR058624">
    <property type="entry name" value="MdtA-like_HH"/>
</dbReference>
<dbReference type="PANTHER" id="PTHR30469:SF33">
    <property type="entry name" value="SLR1207 PROTEIN"/>
    <property type="match status" value="1"/>
</dbReference>
<feature type="coiled-coil region" evidence="8">
    <location>
        <begin position="139"/>
        <end position="180"/>
    </location>
</feature>
<dbReference type="PROSITE" id="PS51257">
    <property type="entry name" value="PROKAR_LIPOPROTEIN"/>
    <property type="match status" value="1"/>
</dbReference>
<keyword evidence="6 8" id="KW-0175">Coiled coil</keyword>